<name>A0A915KK44_ROMCU</name>
<proteinExistence type="predicted"/>
<keyword evidence="1" id="KW-1185">Reference proteome</keyword>
<dbReference type="AlphaFoldDB" id="A0A915KK44"/>
<sequence length="109" mass="12509">MYDCTWSNHGRSFCLGTVPNGLRSVKVLTPTTHLQLLTTWKVPKKKKTKQKDEWNKSLDISDDEDLALQLRLVFDDPQRLQAAITSAMKSNLTDRIIDSSTSWFHQCTN</sequence>
<reference evidence="2" key="1">
    <citation type="submission" date="2022-11" db="UniProtKB">
        <authorList>
            <consortium name="WormBaseParasite"/>
        </authorList>
    </citation>
    <scope>IDENTIFICATION</scope>
</reference>
<accession>A0A915KK44</accession>
<evidence type="ECO:0000313" key="1">
    <source>
        <dbReference type="Proteomes" id="UP000887565"/>
    </source>
</evidence>
<organism evidence="1 2">
    <name type="scientific">Romanomermis culicivorax</name>
    <name type="common">Nematode worm</name>
    <dbReference type="NCBI Taxonomy" id="13658"/>
    <lineage>
        <taxon>Eukaryota</taxon>
        <taxon>Metazoa</taxon>
        <taxon>Ecdysozoa</taxon>
        <taxon>Nematoda</taxon>
        <taxon>Enoplea</taxon>
        <taxon>Dorylaimia</taxon>
        <taxon>Mermithida</taxon>
        <taxon>Mermithoidea</taxon>
        <taxon>Mermithidae</taxon>
        <taxon>Romanomermis</taxon>
    </lineage>
</organism>
<dbReference type="WBParaSite" id="nRc.2.0.1.t38387-RA">
    <property type="protein sequence ID" value="nRc.2.0.1.t38387-RA"/>
    <property type="gene ID" value="nRc.2.0.1.g38387"/>
</dbReference>
<dbReference type="Proteomes" id="UP000887565">
    <property type="component" value="Unplaced"/>
</dbReference>
<protein>
    <submittedName>
        <fullName evidence="2">Uncharacterized protein</fullName>
    </submittedName>
</protein>
<evidence type="ECO:0000313" key="2">
    <source>
        <dbReference type="WBParaSite" id="nRc.2.0.1.t38387-RA"/>
    </source>
</evidence>